<evidence type="ECO:0000313" key="1">
    <source>
        <dbReference type="EMBL" id="TFK72849.1"/>
    </source>
</evidence>
<gene>
    <name evidence="1" type="ORF">BDN72DRAFT_284026</name>
</gene>
<dbReference type="Proteomes" id="UP000308600">
    <property type="component" value="Unassembled WGS sequence"/>
</dbReference>
<protein>
    <submittedName>
        <fullName evidence="1">Uncharacterized protein</fullName>
    </submittedName>
</protein>
<dbReference type="EMBL" id="ML208281">
    <property type="protein sequence ID" value="TFK72849.1"/>
    <property type="molecule type" value="Genomic_DNA"/>
</dbReference>
<reference evidence="1 2" key="1">
    <citation type="journal article" date="2019" name="Nat. Ecol. Evol.">
        <title>Megaphylogeny resolves global patterns of mushroom evolution.</title>
        <authorList>
            <person name="Varga T."/>
            <person name="Krizsan K."/>
            <person name="Foldi C."/>
            <person name="Dima B."/>
            <person name="Sanchez-Garcia M."/>
            <person name="Sanchez-Ramirez S."/>
            <person name="Szollosi G.J."/>
            <person name="Szarkandi J.G."/>
            <person name="Papp V."/>
            <person name="Albert L."/>
            <person name="Andreopoulos W."/>
            <person name="Angelini C."/>
            <person name="Antonin V."/>
            <person name="Barry K.W."/>
            <person name="Bougher N.L."/>
            <person name="Buchanan P."/>
            <person name="Buyck B."/>
            <person name="Bense V."/>
            <person name="Catcheside P."/>
            <person name="Chovatia M."/>
            <person name="Cooper J."/>
            <person name="Damon W."/>
            <person name="Desjardin D."/>
            <person name="Finy P."/>
            <person name="Geml J."/>
            <person name="Haridas S."/>
            <person name="Hughes K."/>
            <person name="Justo A."/>
            <person name="Karasinski D."/>
            <person name="Kautmanova I."/>
            <person name="Kiss B."/>
            <person name="Kocsube S."/>
            <person name="Kotiranta H."/>
            <person name="LaButti K.M."/>
            <person name="Lechner B.E."/>
            <person name="Liimatainen K."/>
            <person name="Lipzen A."/>
            <person name="Lukacs Z."/>
            <person name="Mihaltcheva S."/>
            <person name="Morgado L.N."/>
            <person name="Niskanen T."/>
            <person name="Noordeloos M.E."/>
            <person name="Ohm R.A."/>
            <person name="Ortiz-Santana B."/>
            <person name="Ovrebo C."/>
            <person name="Racz N."/>
            <person name="Riley R."/>
            <person name="Savchenko A."/>
            <person name="Shiryaev A."/>
            <person name="Soop K."/>
            <person name="Spirin V."/>
            <person name="Szebenyi C."/>
            <person name="Tomsovsky M."/>
            <person name="Tulloss R.E."/>
            <person name="Uehling J."/>
            <person name="Grigoriev I.V."/>
            <person name="Vagvolgyi C."/>
            <person name="Papp T."/>
            <person name="Martin F.M."/>
            <person name="Miettinen O."/>
            <person name="Hibbett D.S."/>
            <person name="Nagy L.G."/>
        </authorList>
    </citation>
    <scope>NUCLEOTIDE SEQUENCE [LARGE SCALE GENOMIC DNA]</scope>
    <source>
        <strain evidence="1 2">NL-1719</strain>
    </source>
</reference>
<organism evidence="1 2">
    <name type="scientific">Pluteus cervinus</name>
    <dbReference type="NCBI Taxonomy" id="181527"/>
    <lineage>
        <taxon>Eukaryota</taxon>
        <taxon>Fungi</taxon>
        <taxon>Dikarya</taxon>
        <taxon>Basidiomycota</taxon>
        <taxon>Agaricomycotina</taxon>
        <taxon>Agaricomycetes</taxon>
        <taxon>Agaricomycetidae</taxon>
        <taxon>Agaricales</taxon>
        <taxon>Pluteineae</taxon>
        <taxon>Pluteaceae</taxon>
        <taxon>Pluteus</taxon>
    </lineage>
</organism>
<accession>A0ACD3B4E6</accession>
<evidence type="ECO:0000313" key="2">
    <source>
        <dbReference type="Proteomes" id="UP000308600"/>
    </source>
</evidence>
<sequence length="133" mass="15532">MFQASRAENDWEQGRAKVDLEKCETKAETIEERLARVEEEREQDRERGMEVERRLAYLEDSRRAVANMGKRTALLLAGIFVAWGILYFGYLGYNRWSRTSLDPEERLSAAVGRILADWKAEQARQQRASRGRH</sequence>
<keyword evidence="2" id="KW-1185">Reference proteome</keyword>
<name>A0ACD3B4E6_9AGAR</name>
<proteinExistence type="predicted"/>